<feature type="region of interest" description="Disordered" evidence="2">
    <location>
        <begin position="1045"/>
        <end position="1256"/>
    </location>
</feature>
<organism evidence="5 6">
    <name type="scientific">Elysia crispata</name>
    <name type="common">lettuce slug</name>
    <dbReference type="NCBI Taxonomy" id="231223"/>
    <lineage>
        <taxon>Eukaryota</taxon>
        <taxon>Metazoa</taxon>
        <taxon>Spiralia</taxon>
        <taxon>Lophotrochozoa</taxon>
        <taxon>Mollusca</taxon>
        <taxon>Gastropoda</taxon>
        <taxon>Heterobranchia</taxon>
        <taxon>Euthyneura</taxon>
        <taxon>Panpulmonata</taxon>
        <taxon>Sacoglossa</taxon>
        <taxon>Placobranchoidea</taxon>
        <taxon>Plakobranchidae</taxon>
        <taxon>Elysia</taxon>
    </lineage>
</organism>
<dbReference type="PANTHER" id="PTHR45629:SF7">
    <property type="entry name" value="DNA EXCISION REPAIR PROTEIN ERCC-6-RELATED"/>
    <property type="match status" value="1"/>
</dbReference>
<dbReference type="GO" id="GO:0016787">
    <property type="term" value="F:hydrolase activity"/>
    <property type="evidence" value="ECO:0007669"/>
    <property type="project" value="UniProtKB-KW"/>
</dbReference>
<dbReference type="PROSITE" id="PS51192">
    <property type="entry name" value="HELICASE_ATP_BIND_1"/>
    <property type="match status" value="1"/>
</dbReference>
<evidence type="ECO:0000259" key="4">
    <source>
        <dbReference type="PROSITE" id="PS51194"/>
    </source>
</evidence>
<feature type="compositionally biased region" description="Polar residues" evidence="2">
    <location>
        <begin position="1063"/>
        <end position="1077"/>
    </location>
</feature>
<feature type="compositionally biased region" description="Acidic residues" evidence="2">
    <location>
        <begin position="1142"/>
        <end position="1157"/>
    </location>
</feature>
<dbReference type="InterPro" id="IPR038718">
    <property type="entry name" value="SNF2-like_sf"/>
</dbReference>
<dbReference type="Gene3D" id="3.40.50.10810">
    <property type="entry name" value="Tandem AAA-ATPase domain"/>
    <property type="match status" value="1"/>
</dbReference>
<dbReference type="Proteomes" id="UP001283361">
    <property type="component" value="Unassembled WGS sequence"/>
</dbReference>
<feature type="compositionally biased region" description="Polar residues" evidence="2">
    <location>
        <begin position="934"/>
        <end position="946"/>
    </location>
</feature>
<proteinExistence type="predicted"/>
<feature type="region of interest" description="Disordered" evidence="2">
    <location>
        <begin position="912"/>
        <end position="946"/>
    </location>
</feature>
<dbReference type="InterPro" id="IPR049730">
    <property type="entry name" value="SNF2/RAD54-like_C"/>
</dbReference>
<dbReference type="InterPro" id="IPR050496">
    <property type="entry name" value="SNF2_RAD54_helicase_repair"/>
</dbReference>
<gene>
    <name evidence="5" type="ORF">RRG08_025783</name>
</gene>
<reference evidence="5" key="1">
    <citation type="journal article" date="2023" name="G3 (Bethesda)">
        <title>A reference genome for the long-term kleptoplast-retaining sea slug Elysia crispata morphotype clarki.</title>
        <authorList>
            <person name="Eastman K.E."/>
            <person name="Pendleton A.L."/>
            <person name="Shaikh M.A."/>
            <person name="Suttiyut T."/>
            <person name="Ogas R."/>
            <person name="Tomko P."/>
            <person name="Gavelis G."/>
            <person name="Widhalm J.R."/>
            <person name="Wisecaver J.H."/>
        </authorList>
    </citation>
    <scope>NUCLEOTIDE SEQUENCE</scope>
    <source>
        <strain evidence="5">ECLA1</strain>
    </source>
</reference>
<feature type="compositionally biased region" description="Polar residues" evidence="2">
    <location>
        <begin position="960"/>
        <end position="983"/>
    </location>
</feature>
<dbReference type="SMART" id="SM00487">
    <property type="entry name" value="DEXDc"/>
    <property type="match status" value="1"/>
</dbReference>
<dbReference type="InterPro" id="IPR000330">
    <property type="entry name" value="SNF2_N"/>
</dbReference>
<dbReference type="SUPFAM" id="SSF52540">
    <property type="entry name" value="P-loop containing nucleoside triphosphate hydrolases"/>
    <property type="match status" value="2"/>
</dbReference>
<feature type="compositionally biased region" description="Polar residues" evidence="2">
    <location>
        <begin position="1110"/>
        <end position="1121"/>
    </location>
</feature>
<dbReference type="SMART" id="SM00490">
    <property type="entry name" value="HELICc"/>
    <property type="match status" value="1"/>
</dbReference>
<accession>A0AAE0Y327</accession>
<keyword evidence="6" id="KW-1185">Reference proteome</keyword>
<evidence type="ECO:0000256" key="1">
    <source>
        <dbReference type="ARBA" id="ARBA00022801"/>
    </source>
</evidence>
<dbReference type="PROSITE" id="PS51194">
    <property type="entry name" value="HELICASE_CTER"/>
    <property type="match status" value="1"/>
</dbReference>
<name>A0AAE0Y327_9GAST</name>
<dbReference type="Pfam" id="PF00271">
    <property type="entry name" value="Helicase_C"/>
    <property type="match status" value="1"/>
</dbReference>
<dbReference type="GO" id="GO:0015616">
    <property type="term" value="F:DNA translocase activity"/>
    <property type="evidence" value="ECO:0007669"/>
    <property type="project" value="TreeGrafter"/>
</dbReference>
<evidence type="ECO:0000256" key="2">
    <source>
        <dbReference type="SAM" id="MobiDB-lite"/>
    </source>
</evidence>
<feature type="compositionally biased region" description="Acidic residues" evidence="2">
    <location>
        <begin position="1164"/>
        <end position="1173"/>
    </location>
</feature>
<keyword evidence="1" id="KW-0378">Hydrolase</keyword>
<feature type="compositionally biased region" description="Acidic residues" evidence="2">
    <location>
        <begin position="1203"/>
        <end position="1213"/>
    </location>
</feature>
<comment type="caution">
    <text evidence="5">The sequence shown here is derived from an EMBL/GenBank/DDBJ whole genome shotgun (WGS) entry which is preliminary data.</text>
</comment>
<dbReference type="EMBL" id="JAWDGP010007018">
    <property type="protein sequence ID" value="KAK3731240.1"/>
    <property type="molecule type" value="Genomic_DNA"/>
</dbReference>
<dbReference type="Gene3D" id="3.40.50.300">
    <property type="entry name" value="P-loop containing nucleotide triphosphate hydrolases"/>
    <property type="match status" value="1"/>
</dbReference>
<dbReference type="Pfam" id="PF00176">
    <property type="entry name" value="SNF2-rel_dom"/>
    <property type="match status" value="1"/>
</dbReference>
<dbReference type="InterPro" id="IPR027417">
    <property type="entry name" value="P-loop_NTPase"/>
</dbReference>
<evidence type="ECO:0000313" key="6">
    <source>
        <dbReference type="Proteomes" id="UP001283361"/>
    </source>
</evidence>
<sequence>MDLEDQLSSISLKDENCEAPDQNAVSHEDAPAAQATSGGESNAEFEKRKLFMKYVTEGRKLVEEGDIPRAIELNKKALAIKNSEKLQKRIEKMKAFLAAQEQDEGDGGEVEEDGEMKSLGQGFMLHRKLYAKLYHHQKEGVLWMWSLFVLGKGGILADDMGLGKTIQVIGFLAGMFDMGKIKSVMIVVPLSVIPNWLNEFSKWTPGINVMQFHGSSRKERDRALNRVRSRGGVLLTTYGLIVTTHETLSKRHGQEFVWDYVILDEGHKIKNPTKTSKSIHSVPARMRMILTGTPVQNNLKELWSLFDYVHQGSLLGTMRTFNLEFEKPIIRARERDASAVAKRLGQEMAEILKGIIKPYFLRRTKAEVTAAAAFDKDSECMKMPSMTRKNDLVIWLHLTEAQQKIYQDFINLDSVKQLLMTKKSPLVALTVLKKICDHPRLLSKRACMQLGLDGDDFNIEDLEHPEAYESAVLQVNNIPDDILVGEAGKMQILVQLLDAFKAEGRKTLIFSQSRRMLDIIQKVITNRGHKVSRLDGTITQLMERDEIVKKFQNNPSYTAFLLTVQVGGVGLTITSADRVIIYDPSWNPATDAQAVDRAYRIGQQNNVVVYRLITCGTVEEKIYRRQVFKDSITRQTTGSTKNPYRYFTSIELRELFALDDPMTSKTQRQLQEMHAGQRKTDVTLDEHIAFLHSLDIFGISDHDLMFLNTDERNDEEENEFIGEEETQRDEQFIQYKIHQAQTLIATESENPFTAYEERSRGGMRYPPTAHPAATNIPDPRPSPLFTNVVPEPTVQVLGSDEEAEDGEGNSTIDLTEEEDDEVTKQIQPNTVFSPPKKVMKTAVASPTKNDHKNEKARRVLQPLSTEQVKMRSPAVSGACNGPIITEELLISPDVSSPVIGLEKVDIRRRMMEEEAERRVPSSPQRPSNLEPAKGSSSPLRSGQRTPNKQVSLQNFFLQGKSPSRAQQPHSPVMQKTGSLSSPTVAKAKDKAEVLVADSPQSNSFTTPPFQSGNHSSPASVTSLSYSPSLNVSDARRKLSFIVADSPIPPSANQSEINFGINHGNATPSKPCPSSLSSRGDGLAFSSIASPMISSPRAGNREVKNKRRSVCLQQRPNPNTVEESSDEGDMLPENRSLGHSSGEEEENKENASTEEDKEDDKNDLIQEESDEENKENEQIVRITGGRNRIVSESESSEGSCFEVPESEDEGPDTDQEPRLNNKDPERLEKPLEQVSEEVSQNIQDKEEEEEMTEGESHQFQELISAARQQYKLKNYEDSLLFVEEALKICRDPGLEEMADKIRSRIASQTQ</sequence>
<dbReference type="PANTHER" id="PTHR45629">
    <property type="entry name" value="SNF2/RAD54 FAMILY MEMBER"/>
    <property type="match status" value="1"/>
</dbReference>
<feature type="region of interest" description="Disordered" evidence="2">
    <location>
        <begin position="1"/>
        <end position="43"/>
    </location>
</feature>
<feature type="domain" description="Helicase ATP-binding" evidence="3">
    <location>
        <begin position="145"/>
        <end position="312"/>
    </location>
</feature>
<feature type="domain" description="Helicase C-terminal" evidence="4">
    <location>
        <begin position="492"/>
        <end position="644"/>
    </location>
</feature>
<dbReference type="CDD" id="cd18793">
    <property type="entry name" value="SF2_C_SNF"/>
    <property type="match status" value="1"/>
</dbReference>
<dbReference type="InterPro" id="IPR001650">
    <property type="entry name" value="Helicase_C-like"/>
</dbReference>
<feature type="region of interest" description="Disordered" evidence="2">
    <location>
        <begin position="960"/>
        <end position="1026"/>
    </location>
</feature>
<feature type="compositionally biased region" description="Polar residues" evidence="2">
    <location>
        <begin position="998"/>
        <end position="1026"/>
    </location>
</feature>
<feature type="compositionally biased region" description="Polar residues" evidence="2">
    <location>
        <begin position="1"/>
        <end position="11"/>
    </location>
</feature>
<evidence type="ECO:0008006" key="7">
    <source>
        <dbReference type="Google" id="ProtNLM"/>
    </source>
</evidence>
<evidence type="ECO:0000259" key="3">
    <source>
        <dbReference type="PROSITE" id="PS51192"/>
    </source>
</evidence>
<dbReference type="FunFam" id="3.40.50.10810:FF:000042">
    <property type="entry name" value="SNF2 family helicase-like protein"/>
    <property type="match status" value="1"/>
</dbReference>
<dbReference type="GO" id="GO:0005524">
    <property type="term" value="F:ATP binding"/>
    <property type="evidence" value="ECO:0007669"/>
    <property type="project" value="InterPro"/>
</dbReference>
<dbReference type="InterPro" id="IPR014001">
    <property type="entry name" value="Helicase_ATP-bd"/>
</dbReference>
<protein>
    <recommendedName>
        <fullName evidence="7">DNA excision repair protein ERCC-6-like</fullName>
    </recommendedName>
</protein>
<evidence type="ECO:0000313" key="5">
    <source>
        <dbReference type="EMBL" id="KAK3731240.1"/>
    </source>
</evidence>
<feature type="compositionally biased region" description="Basic and acidic residues" evidence="2">
    <location>
        <begin position="1214"/>
        <end position="1230"/>
    </location>
</feature>